<organism evidence="2 3">
    <name type="scientific">Paracidovorax citrulli</name>
    <name type="common">Acidovorax citrulli</name>
    <dbReference type="NCBI Taxonomy" id="80869"/>
    <lineage>
        <taxon>Bacteria</taxon>
        <taxon>Pseudomonadati</taxon>
        <taxon>Pseudomonadota</taxon>
        <taxon>Betaproteobacteria</taxon>
        <taxon>Burkholderiales</taxon>
        <taxon>Comamonadaceae</taxon>
        <taxon>Paracidovorax</taxon>
    </lineage>
</organism>
<name>A0ABY9ANP2_PARCI</name>
<dbReference type="Proteomes" id="UP001242732">
    <property type="component" value="Chromosome"/>
</dbReference>
<keyword evidence="3" id="KW-1185">Reference proteome</keyword>
<feature type="region of interest" description="Disordered" evidence="1">
    <location>
        <begin position="150"/>
        <end position="183"/>
    </location>
</feature>
<accession>A0ABY9ANP2</accession>
<dbReference type="EMBL" id="CP127363">
    <property type="protein sequence ID" value="WIY48537.1"/>
    <property type="molecule type" value="Genomic_DNA"/>
</dbReference>
<evidence type="ECO:0000256" key="1">
    <source>
        <dbReference type="SAM" id="MobiDB-lite"/>
    </source>
</evidence>
<gene>
    <name evidence="2" type="ORF">QRO08_22420</name>
</gene>
<evidence type="ECO:0000313" key="2">
    <source>
        <dbReference type="EMBL" id="WIY48537.1"/>
    </source>
</evidence>
<evidence type="ECO:0000313" key="3">
    <source>
        <dbReference type="Proteomes" id="UP001242732"/>
    </source>
</evidence>
<dbReference type="Gene3D" id="1.20.5.2050">
    <property type="match status" value="2"/>
</dbReference>
<dbReference type="RefSeq" id="WP_011793680.1">
    <property type="nucleotide sequence ID" value="NZ_CP023687.1"/>
</dbReference>
<protein>
    <submittedName>
        <fullName evidence="2">AP2/ERF family transcription factor</fullName>
    </submittedName>
</protein>
<proteinExistence type="predicted"/>
<feature type="region of interest" description="Disordered" evidence="1">
    <location>
        <begin position="246"/>
        <end position="294"/>
    </location>
</feature>
<feature type="compositionally biased region" description="Low complexity" evidence="1">
    <location>
        <begin position="247"/>
        <end position="286"/>
    </location>
</feature>
<reference evidence="2 3" key="1">
    <citation type="submission" date="2023-06" db="EMBL/GenBank/DDBJ databases">
        <authorList>
            <person name="Ham H."/>
            <person name="Park D.S."/>
        </authorList>
    </citation>
    <scope>NUCLEOTIDE SEQUENCE [LARGE SCALE GENOMIC DNA]</scope>
    <source>
        <strain evidence="2 3">KACC 17005</strain>
    </source>
</reference>
<sequence length="294" mass="32888">MVDPKPPKIYGLIPRYGQGRLLRWSVSITRGGEHFDKEFRVATYDDPEKAKAAAIAYRDELLKRVPATSRRDFATIVRSNNTSGVPGVVRREENGFARWCAMVSLPNGKTRRRTFAVTKYGEDQARERAIKARLELLTLIDGWFVHHPDAVPEGQTPSEIVAPATPRRDRRPAQASNRKPSPEKRVYRMAIKWTLRDGTQVCRDYWVAECDLPTGGVRRKQFAVCEHGDVEARRLAFEQRREWLAHPPAAAPRRARRSSAGSPSGDSSPEVSAPAPAMPASPARTSGHLPAPPR</sequence>